<gene>
    <name evidence="4" type="ORF">HMPREF9432_00357</name>
</gene>
<protein>
    <recommendedName>
        <fullName evidence="3">Organic solvent tolerance-like N-terminal domain-containing protein</fullName>
    </recommendedName>
</protein>
<feature type="domain" description="Organic solvent tolerance-like N-terminal" evidence="3">
    <location>
        <begin position="36"/>
        <end position="221"/>
    </location>
</feature>
<comment type="caution">
    <text evidence="4">The sequence shown here is derived from an EMBL/GenBank/DDBJ whole genome shotgun (WGS) entry which is preliminary data.</text>
</comment>
<organism evidence="4 5">
    <name type="scientific">Selenomonas noxia F0398</name>
    <dbReference type="NCBI Taxonomy" id="702437"/>
    <lineage>
        <taxon>Bacteria</taxon>
        <taxon>Bacillati</taxon>
        <taxon>Bacillota</taxon>
        <taxon>Negativicutes</taxon>
        <taxon>Selenomonadales</taxon>
        <taxon>Selenomonadaceae</taxon>
        <taxon>Selenomonas</taxon>
    </lineage>
</organism>
<dbReference type="RefSeq" id="WP_006694734.1">
    <property type="nucleotide sequence ID" value="NZ_JH376857.1"/>
</dbReference>
<dbReference type="InterPro" id="IPR050218">
    <property type="entry name" value="LptD"/>
</dbReference>
<dbReference type="PANTHER" id="PTHR30189">
    <property type="entry name" value="LPS-ASSEMBLY PROTEIN"/>
    <property type="match status" value="1"/>
</dbReference>
<reference evidence="4 5" key="1">
    <citation type="submission" date="2011-08" db="EMBL/GenBank/DDBJ databases">
        <title>The Genome Sequence of Selenomonas noxia F0398.</title>
        <authorList>
            <consortium name="The Broad Institute Genome Sequencing Platform"/>
            <person name="Earl A."/>
            <person name="Ward D."/>
            <person name="Feldgarden M."/>
            <person name="Gevers D."/>
            <person name="Izard J."/>
            <person name="Ganesan A."/>
            <person name="Blanton J.M."/>
            <person name="Baranova O.V."/>
            <person name="Tanner A.C."/>
            <person name="Dewhirst F.E."/>
            <person name="Young S.K."/>
            <person name="Zeng Q."/>
            <person name="Gargeya S."/>
            <person name="Fitzgerald M."/>
            <person name="Haas B."/>
            <person name="Abouelleil A."/>
            <person name="Alvarado L."/>
            <person name="Arachchi H.M."/>
            <person name="Berlin A."/>
            <person name="Brown A."/>
            <person name="Chapman S.B."/>
            <person name="Chen Z."/>
            <person name="Dunbar C."/>
            <person name="Freedman E."/>
            <person name="Gearin G."/>
            <person name="Gellesch M."/>
            <person name="Goldberg J."/>
            <person name="Griggs A."/>
            <person name="Gujja S."/>
            <person name="Heiman D."/>
            <person name="Howarth C."/>
            <person name="Larson L."/>
            <person name="Lui A."/>
            <person name="MacDonald P.J.P."/>
            <person name="Montmayeur A."/>
            <person name="Murphy C."/>
            <person name="Neiman D."/>
            <person name="Pearson M."/>
            <person name="Priest M."/>
            <person name="Roberts A."/>
            <person name="Saif S."/>
            <person name="Shea T."/>
            <person name="Shenoy N."/>
            <person name="Sisk P."/>
            <person name="Stolte C."/>
            <person name="Sykes S."/>
            <person name="Wortman J."/>
            <person name="Nusbaum C."/>
            <person name="Birren B."/>
        </authorList>
    </citation>
    <scope>NUCLEOTIDE SEQUENCE [LARGE SCALE GENOMIC DNA]</scope>
    <source>
        <strain evidence="4 5">F0398</strain>
    </source>
</reference>
<dbReference type="PANTHER" id="PTHR30189:SF1">
    <property type="entry name" value="LPS-ASSEMBLY PROTEIN LPTD"/>
    <property type="match status" value="1"/>
</dbReference>
<dbReference type="InterPro" id="IPR005653">
    <property type="entry name" value="OstA-like_N"/>
</dbReference>
<keyword evidence="2" id="KW-0732">Signal</keyword>
<feature type="chain" id="PRO_5046254411" description="Organic solvent tolerance-like N-terminal domain-containing protein" evidence="2">
    <location>
        <begin position="26"/>
        <end position="231"/>
    </location>
</feature>
<dbReference type="Gene3D" id="2.60.450.10">
    <property type="entry name" value="Lipopolysaccharide (LPS) transport protein A like domain"/>
    <property type="match status" value="2"/>
</dbReference>
<evidence type="ECO:0000259" key="3">
    <source>
        <dbReference type="Pfam" id="PF03968"/>
    </source>
</evidence>
<accession>A0ABN0DSE5</accession>
<feature type="signal peptide" evidence="2">
    <location>
        <begin position="1"/>
        <end position="25"/>
    </location>
</feature>
<evidence type="ECO:0000256" key="1">
    <source>
        <dbReference type="ARBA" id="ARBA00023237"/>
    </source>
</evidence>
<dbReference type="EMBL" id="ADGH01000003">
    <property type="protein sequence ID" value="EHG25856.1"/>
    <property type="molecule type" value="Genomic_DNA"/>
</dbReference>
<dbReference type="Pfam" id="PF03968">
    <property type="entry name" value="LptD_N"/>
    <property type="match status" value="1"/>
</dbReference>
<evidence type="ECO:0000313" key="5">
    <source>
        <dbReference type="Proteomes" id="UP000003175"/>
    </source>
</evidence>
<proteinExistence type="predicted"/>
<dbReference type="Proteomes" id="UP000003175">
    <property type="component" value="Unassembled WGS sequence"/>
</dbReference>
<evidence type="ECO:0000313" key="4">
    <source>
        <dbReference type="EMBL" id="EHG25856.1"/>
    </source>
</evidence>
<keyword evidence="1" id="KW-0998">Cell outer membrane</keyword>
<sequence length="231" mass="24953">MMTKKLYRGVLLLLAAAAVGTAASAAQPGREPTNLTADSLTYDTRTGVVTAEANVRMEQGTGWVEGARATYNTRTEEGTVEGGVRAMREDMQLSCDRLFAQGQNHWQATGSVRMVKADRTFTGPQADYYPAQNDYLLAASGGTITSADGTLSADRLEGWLKENRFTGVGNAHLVSPPRDLEGGGDRMNYFGNAERPYVVLDGNAWVFQGNNMARSNHMTVYLADDGKAVTE</sequence>
<keyword evidence="1" id="KW-0472">Membrane</keyword>
<name>A0ABN0DSE5_9FIRM</name>
<evidence type="ECO:0000256" key="2">
    <source>
        <dbReference type="SAM" id="SignalP"/>
    </source>
</evidence>
<keyword evidence="5" id="KW-1185">Reference proteome</keyword>
<dbReference type="GeneID" id="32475420"/>